<dbReference type="VEuPathDB" id="ToxoDB:CSUI_007506"/>
<comment type="caution">
    <text evidence="1">The sequence shown here is derived from an EMBL/GenBank/DDBJ whole genome shotgun (WGS) entry which is preliminary data.</text>
</comment>
<evidence type="ECO:0000313" key="2">
    <source>
        <dbReference type="Proteomes" id="UP000221165"/>
    </source>
</evidence>
<dbReference type="AlphaFoldDB" id="A0A2C6KQD7"/>
<keyword evidence="2" id="KW-1185">Reference proteome</keyword>
<evidence type="ECO:0000313" key="1">
    <source>
        <dbReference type="EMBL" id="PHJ18672.1"/>
    </source>
</evidence>
<proteinExistence type="predicted"/>
<protein>
    <submittedName>
        <fullName evidence="1">Uncharacterized protein</fullName>
    </submittedName>
</protein>
<dbReference type="EMBL" id="MIGC01003960">
    <property type="protein sequence ID" value="PHJ18672.1"/>
    <property type="molecule type" value="Genomic_DNA"/>
</dbReference>
<dbReference type="GeneID" id="94430862"/>
<sequence length="67" mass="7323">MGRLLSEHRLFSGSSTFLRTCTAKHLGVHVNDSEWQEIFCCSAGVALVSALPTRQVLHVAGHSLFGR</sequence>
<reference evidence="1 2" key="1">
    <citation type="journal article" date="2017" name="Int. J. Parasitol.">
        <title>The genome of the protozoan parasite Cystoisospora suis and a reverse vaccinology approach to identify vaccine candidates.</title>
        <authorList>
            <person name="Palmieri N."/>
            <person name="Shrestha A."/>
            <person name="Ruttkowski B."/>
            <person name="Beck T."/>
            <person name="Vogl C."/>
            <person name="Tomley F."/>
            <person name="Blake D.P."/>
            <person name="Joachim A."/>
        </authorList>
    </citation>
    <scope>NUCLEOTIDE SEQUENCE [LARGE SCALE GENOMIC DNA]</scope>
    <source>
        <strain evidence="1 2">Wien I</strain>
    </source>
</reference>
<organism evidence="1 2">
    <name type="scientific">Cystoisospora suis</name>
    <dbReference type="NCBI Taxonomy" id="483139"/>
    <lineage>
        <taxon>Eukaryota</taxon>
        <taxon>Sar</taxon>
        <taxon>Alveolata</taxon>
        <taxon>Apicomplexa</taxon>
        <taxon>Conoidasida</taxon>
        <taxon>Coccidia</taxon>
        <taxon>Eucoccidiorida</taxon>
        <taxon>Eimeriorina</taxon>
        <taxon>Sarcocystidae</taxon>
        <taxon>Cystoisospora</taxon>
    </lineage>
</organism>
<accession>A0A2C6KQD7</accession>
<name>A0A2C6KQD7_9APIC</name>
<dbReference type="Proteomes" id="UP000221165">
    <property type="component" value="Unassembled WGS sequence"/>
</dbReference>
<dbReference type="RefSeq" id="XP_067920378.1">
    <property type="nucleotide sequence ID" value="XM_068067651.1"/>
</dbReference>
<gene>
    <name evidence="1" type="ORF">CSUI_007506</name>
</gene>